<accession>A0A1Y1S6P0</accession>
<dbReference type="EMBL" id="LWDP01000044">
    <property type="protein sequence ID" value="ORD93834.1"/>
    <property type="molecule type" value="Genomic_DNA"/>
</dbReference>
<dbReference type="Proteomes" id="UP000192639">
    <property type="component" value="Unassembled WGS sequence"/>
</dbReference>
<protein>
    <submittedName>
        <fullName evidence="1">Uncharacterized protein</fullName>
    </submittedName>
</protein>
<sequence length="173" mass="19718">MFWWYCGVVFTAAGADPSTKTPENVLNILSSMNTNPCYVNCLLLDEHLRNAESDLFRALFAIKDTSTTLSAPTIEAHSRFKSAMTPQIMEYDTQMKERMCTETINISRDTVLIYYTKVFGKSDDTLKPNPNVSHQPSDLFFHKPMKDKNAFYVTDGEMSDLTAQLYVLELIFT</sequence>
<organism evidence="1 2">
    <name type="scientific">Enterospora canceri</name>
    <dbReference type="NCBI Taxonomy" id="1081671"/>
    <lineage>
        <taxon>Eukaryota</taxon>
        <taxon>Fungi</taxon>
        <taxon>Fungi incertae sedis</taxon>
        <taxon>Microsporidia</taxon>
        <taxon>Enterocytozoonidae</taxon>
        <taxon>Enterospora</taxon>
    </lineage>
</organism>
<evidence type="ECO:0000313" key="1">
    <source>
        <dbReference type="EMBL" id="ORD93834.1"/>
    </source>
</evidence>
<comment type="caution">
    <text evidence="1">The sequence shown here is derived from an EMBL/GenBank/DDBJ whole genome shotgun (WGS) entry which is preliminary data.</text>
</comment>
<name>A0A1Y1S6P0_9MICR</name>
<keyword evidence="2" id="KW-1185">Reference proteome</keyword>
<evidence type="ECO:0000313" key="2">
    <source>
        <dbReference type="Proteomes" id="UP000192639"/>
    </source>
</evidence>
<dbReference type="AlphaFoldDB" id="A0A1Y1S6P0"/>
<dbReference type="VEuPathDB" id="MicrosporidiaDB:ECANGB1_1480"/>
<gene>
    <name evidence="1" type="ORF">ECANGB1_1480</name>
</gene>
<proteinExistence type="predicted"/>
<reference evidence="1 2" key="1">
    <citation type="journal article" date="2017" name="Environ. Microbiol.">
        <title>Decay of the glycolytic pathway and adaptation to intranuclear parasitism within Enterocytozoonidae microsporidia.</title>
        <authorList>
            <person name="Wiredu Boakye D."/>
            <person name="Jaroenlak P."/>
            <person name="Prachumwat A."/>
            <person name="Williams T.A."/>
            <person name="Bateman K.S."/>
            <person name="Itsathitphaisarn O."/>
            <person name="Sritunyalucksana K."/>
            <person name="Paszkiewicz K.H."/>
            <person name="Moore K.A."/>
            <person name="Stentiford G.D."/>
            <person name="Williams B.A."/>
        </authorList>
    </citation>
    <scope>NUCLEOTIDE SEQUENCE [LARGE SCALE GENOMIC DNA]</scope>
    <source>
        <strain evidence="1 2">GB1</strain>
    </source>
</reference>